<feature type="chain" id="PRO_5045177283" evidence="1">
    <location>
        <begin position="20"/>
        <end position="142"/>
    </location>
</feature>
<dbReference type="Pfam" id="PF16133">
    <property type="entry name" value="DUF4844"/>
    <property type="match status" value="1"/>
</dbReference>
<dbReference type="EMBL" id="JBCEVZ010000018">
    <property type="protein sequence ID" value="MEL5994459.1"/>
    <property type="molecule type" value="Genomic_DNA"/>
</dbReference>
<evidence type="ECO:0000313" key="3">
    <source>
        <dbReference type="Proteomes" id="UP001479606"/>
    </source>
</evidence>
<reference evidence="2 3" key="1">
    <citation type="journal article" date="2018" name="Arch. Microbiol.">
        <title>Hymenobacter segetis sp. nov., isolated from soil.</title>
        <authorList>
            <person name="Ten L.N."/>
            <person name="Lim S.J."/>
            <person name="Kim B.O."/>
            <person name="Kang I.K."/>
            <person name="Jung H.Y."/>
        </authorList>
    </citation>
    <scope>NUCLEOTIDE SEQUENCE [LARGE SCALE GENOMIC DNA]</scope>
    <source>
        <strain evidence="2 3">S7-3-11</strain>
    </source>
</reference>
<dbReference type="InterPro" id="IPR032301">
    <property type="entry name" value="DUF4844"/>
</dbReference>
<protein>
    <submittedName>
        <fullName evidence="2">DUF4844 domain-containing protein</fullName>
    </submittedName>
</protein>
<organism evidence="2 3">
    <name type="scientific">Hymenobacter segetis</name>
    <dbReference type="NCBI Taxonomy" id="2025509"/>
    <lineage>
        <taxon>Bacteria</taxon>
        <taxon>Pseudomonadati</taxon>
        <taxon>Bacteroidota</taxon>
        <taxon>Cytophagia</taxon>
        <taxon>Cytophagales</taxon>
        <taxon>Hymenobacteraceae</taxon>
        <taxon>Hymenobacter</taxon>
    </lineage>
</organism>
<evidence type="ECO:0000313" key="2">
    <source>
        <dbReference type="EMBL" id="MEL5994459.1"/>
    </source>
</evidence>
<comment type="caution">
    <text evidence="2">The sequence shown here is derived from an EMBL/GenBank/DDBJ whole genome shotgun (WGS) entry which is preliminary data.</text>
</comment>
<feature type="signal peptide" evidence="1">
    <location>
        <begin position="1"/>
        <end position="19"/>
    </location>
</feature>
<dbReference type="RefSeq" id="WP_342297632.1">
    <property type="nucleotide sequence ID" value="NZ_JBCEVZ010000018.1"/>
</dbReference>
<dbReference type="InterPro" id="IPR038360">
    <property type="entry name" value="DUF4844_sf"/>
</dbReference>
<name>A0ABU9LWU4_9BACT</name>
<proteinExistence type="predicted"/>
<dbReference type="Proteomes" id="UP001479606">
    <property type="component" value="Unassembled WGS sequence"/>
</dbReference>
<dbReference type="Gene3D" id="1.20.1480.40">
    <property type="entry name" value="Uncharacterised protein PF16133, DUF4844"/>
    <property type="match status" value="1"/>
</dbReference>
<accession>A0ABU9LWU4</accession>
<keyword evidence="3" id="KW-1185">Reference proteome</keyword>
<sequence length="142" mass="15362">MKYAILAGLLTLGTLAANAQTGKIQVPAQAITQLEDLKELTKAEVAKAGKATKAHAEVRPDLNRYLVISADDFLRVTKEQPTKEAYLKCLDNGLARVAPLTATATDRQQVAEYFQELMEIVGLESSEGRLDSFVGAASKARQ</sequence>
<evidence type="ECO:0000256" key="1">
    <source>
        <dbReference type="SAM" id="SignalP"/>
    </source>
</evidence>
<gene>
    <name evidence="2" type="ORF">AAFH49_09590</name>
</gene>
<keyword evidence="1" id="KW-0732">Signal</keyword>